<dbReference type="InterPro" id="IPR036291">
    <property type="entry name" value="NAD(P)-bd_dom_sf"/>
</dbReference>
<evidence type="ECO:0000259" key="2">
    <source>
        <dbReference type="Pfam" id="PF03807"/>
    </source>
</evidence>
<dbReference type="GO" id="GO:0016491">
    <property type="term" value="F:oxidoreductase activity"/>
    <property type="evidence" value="ECO:0007669"/>
    <property type="project" value="UniProtKB-KW"/>
</dbReference>
<comment type="caution">
    <text evidence="3">The sequence shown here is derived from an EMBL/GenBank/DDBJ whole genome shotgun (WGS) entry which is preliminary data.</text>
</comment>
<reference evidence="3 4" key="1">
    <citation type="journal article" date="2016" name="Environ. Microbiol.">
        <title>New Methyloceanibacter diversity from North Sea sediments includes methanotroph containing solely the soluble methane monooxygenase.</title>
        <authorList>
            <person name="Vekeman B."/>
            <person name="Kerckhof F.M."/>
            <person name="Cremers G."/>
            <person name="de Vos P."/>
            <person name="Vandamme P."/>
            <person name="Boon N."/>
            <person name="Op den Camp H.J."/>
            <person name="Heylen K."/>
        </authorList>
    </citation>
    <scope>NUCLEOTIDE SEQUENCE [LARGE SCALE GENOMIC DNA]</scope>
    <source>
        <strain evidence="3 4">R-67175</strain>
    </source>
</reference>
<evidence type="ECO:0000313" key="3">
    <source>
        <dbReference type="EMBL" id="ODS00440.1"/>
    </source>
</evidence>
<keyword evidence="1" id="KW-0560">Oxidoreductase</keyword>
<feature type="domain" description="Pyrroline-5-carboxylate reductase catalytic N-terminal" evidence="2">
    <location>
        <begin position="25"/>
        <end position="114"/>
    </location>
</feature>
<name>A0A1E3W3Y1_9HYPH</name>
<gene>
    <name evidence="3" type="ORF">AUC69_00790</name>
</gene>
<dbReference type="PANTHER" id="PTHR14239">
    <property type="entry name" value="DUDULIN-RELATED"/>
    <property type="match status" value="1"/>
</dbReference>
<dbReference type="InterPro" id="IPR051267">
    <property type="entry name" value="STEAP_metalloreductase"/>
</dbReference>
<protein>
    <recommendedName>
        <fullName evidence="2">Pyrroline-5-carboxylate reductase catalytic N-terminal domain-containing protein</fullName>
    </recommendedName>
</protein>
<proteinExistence type="predicted"/>
<evidence type="ECO:0000313" key="4">
    <source>
        <dbReference type="Proteomes" id="UP000094472"/>
    </source>
</evidence>
<organism evidence="3 4">
    <name type="scientific">Methyloceanibacter superfactus</name>
    <dbReference type="NCBI Taxonomy" id="1774969"/>
    <lineage>
        <taxon>Bacteria</taxon>
        <taxon>Pseudomonadati</taxon>
        <taxon>Pseudomonadota</taxon>
        <taxon>Alphaproteobacteria</taxon>
        <taxon>Hyphomicrobiales</taxon>
        <taxon>Hyphomicrobiaceae</taxon>
        <taxon>Methyloceanibacter</taxon>
    </lineage>
</organism>
<dbReference type="AlphaFoldDB" id="A0A1E3W3Y1"/>
<sequence>MLKATAIGTAEVGTGRLIKAGHEMRIAIIGAGRVGKSLGAALRATRHRIVYGVRSDELSARPVHGGGEDMETIGGAIAGSDAVILAIPWTSTEAIVCEHARALTGKIVIDATNPLNATSSRLALGFDSSGVEILQSHAQGATFFKTFNAAGADAIAQPSYPQGRAVMFVAGPAGPQKQAVLGLVDDVGFEAVDAGELRAARLLEPLGMLCLELAAQGRKGDFAFVLASREPAEVEAEHPCAVVALGAG</sequence>
<dbReference type="Pfam" id="PF03807">
    <property type="entry name" value="F420_oxidored"/>
    <property type="match status" value="1"/>
</dbReference>
<keyword evidence="4" id="KW-1185">Reference proteome</keyword>
<dbReference type="Gene3D" id="3.40.50.720">
    <property type="entry name" value="NAD(P)-binding Rossmann-like Domain"/>
    <property type="match status" value="1"/>
</dbReference>
<dbReference type="EMBL" id="LPWF01000013">
    <property type="protein sequence ID" value="ODS00440.1"/>
    <property type="molecule type" value="Genomic_DNA"/>
</dbReference>
<dbReference type="STRING" id="1774969.AUC69_00790"/>
<evidence type="ECO:0000256" key="1">
    <source>
        <dbReference type="ARBA" id="ARBA00023002"/>
    </source>
</evidence>
<accession>A0A1E3W3Y1</accession>
<dbReference type="InterPro" id="IPR028939">
    <property type="entry name" value="P5C_Rdtase_cat_N"/>
</dbReference>
<dbReference type="SUPFAM" id="SSF51735">
    <property type="entry name" value="NAD(P)-binding Rossmann-fold domains"/>
    <property type="match status" value="1"/>
</dbReference>
<dbReference type="Proteomes" id="UP000094472">
    <property type="component" value="Unassembled WGS sequence"/>
</dbReference>